<reference evidence="1 2" key="1">
    <citation type="journal article" date="2022" name="New Phytol.">
        <title>Ecological generalism drives hyperdiversity of secondary metabolite gene clusters in xylarialean endophytes.</title>
        <authorList>
            <person name="Franco M.E.E."/>
            <person name="Wisecaver J.H."/>
            <person name="Arnold A.E."/>
            <person name="Ju Y.M."/>
            <person name="Slot J.C."/>
            <person name="Ahrendt S."/>
            <person name="Moore L.P."/>
            <person name="Eastman K.E."/>
            <person name="Scott K."/>
            <person name="Konkel Z."/>
            <person name="Mondo S.J."/>
            <person name="Kuo A."/>
            <person name="Hayes R.D."/>
            <person name="Haridas S."/>
            <person name="Andreopoulos B."/>
            <person name="Riley R."/>
            <person name="LaButti K."/>
            <person name="Pangilinan J."/>
            <person name="Lipzen A."/>
            <person name="Amirebrahimi M."/>
            <person name="Yan J."/>
            <person name="Adam C."/>
            <person name="Keymanesh K."/>
            <person name="Ng V."/>
            <person name="Louie K."/>
            <person name="Northen T."/>
            <person name="Drula E."/>
            <person name="Henrissat B."/>
            <person name="Hsieh H.M."/>
            <person name="Youens-Clark K."/>
            <person name="Lutzoni F."/>
            <person name="Miadlikowska J."/>
            <person name="Eastwood D.C."/>
            <person name="Hamelin R.C."/>
            <person name="Grigoriev I.V."/>
            <person name="U'Ren J.M."/>
        </authorList>
    </citation>
    <scope>NUCLEOTIDE SEQUENCE [LARGE SCALE GENOMIC DNA]</scope>
    <source>
        <strain evidence="1 2">CBS 119005</strain>
    </source>
</reference>
<proteinExistence type="predicted"/>
<dbReference type="EMBL" id="MU393470">
    <property type="protein sequence ID" value="KAI4865540.1"/>
    <property type="molecule type" value="Genomic_DNA"/>
</dbReference>
<keyword evidence="2" id="KW-1185">Reference proteome</keyword>
<evidence type="ECO:0000313" key="2">
    <source>
        <dbReference type="Proteomes" id="UP001497700"/>
    </source>
</evidence>
<dbReference type="Proteomes" id="UP001497700">
    <property type="component" value="Unassembled WGS sequence"/>
</dbReference>
<comment type="caution">
    <text evidence="1">The sequence shown here is derived from an EMBL/GenBank/DDBJ whole genome shotgun (WGS) entry which is preliminary data.</text>
</comment>
<name>A0ACB9Z1F6_9PEZI</name>
<protein>
    <submittedName>
        <fullName evidence="1">Uncharacterized protein</fullName>
    </submittedName>
</protein>
<accession>A0ACB9Z1F6</accession>
<sequence length="652" mass="73976">MSKNGGSVVKDTSLPLSQIRDEHSASIVESVLDIEKHAVTRENWLKSLECLYLAQDNEEPSVKRRRVSGGSVAVGSSELLRRRYLDPVTDAEGGRDYIAVSYTWQASEQEEEADEEAVGRYLIESRRTGEPPMASDVRDVVWNRVLNYAAHVGCNNIWIDRECVDQEDEAEQEAAIQSMHLVYSLSKKPIALLTREIETVEELDLLTDIMCGQISAEDEAATLILLDDITSNLWWTRAWTFQEDYRASYRMTLLIPHCRSLEVSKQIAADDAGLFLLGDVEGEVCIDSMEFKGRATEFCLMYRKKKPEARDVCDRILKAAAEYNILLREGSPSSLYSISRSMSPNIISDVLSRGITLESDRLAIMANCCGYGIRLDTNSLNSDGTSLSLSILALYLLNGEIIDNGRDRPNRGTLDDKIHEYLSRQSLRSFRPPIDEGLTFIKSCRFVEPRLRADGTLTSGHLWKLGKVIRRKPLKLDKYNTLLPLDMLATDLYYKDSDQDLSTRLLGWSREYSATPGNTPRPRRWGWRRWMTDEVEEALMEGKTLRLGRLVHPKYRGEDAAYRAVFVGDKDDGWDESVPSFAFTCVRPAAAARSEAPPGDTYKHVSLEVDAEFSERAPPRLYIRRWLNGLCFFEGQPQRDVLFPWPPALLEK</sequence>
<organism evidence="1 2">
    <name type="scientific">Hypoxylon rubiginosum</name>
    <dbReference type="NCBI Taxonomy" id="110542"/>
    <lineage>
        <taxon>Eukaryota</taxon>
        <taxon>Fungi</taxon>
        <taxon>Dikarya</taxon>
        <taxon>Ascomycota</taxon>
        <taxon>Pezizomycotina</taxon>
        <taxon>Sordariomycetes</taxon>
        <taxon>Xylariomycetidae</taxon>
        <taxon>Xylariales</taxon>
        <taxon>Hypoxylaceae</taxon>
        <taxon>Hypoxylon</taxon>
    </lineage>
</organism>
<gene>
    <name evidence="1" type="ORF">F4820DRAFT_419834</name>
</gene>
<evidence type="ECO:0000313" key="1">
    <source>
        <dbReference type="EMBL" id="KAI4865540.1"/>
    </source>
</evidence>